<reference evidence="5" key="1">
    <citation type="submission" date="2016-08" db="EMBL/GenBank/DDBJ databases">
        <authorList>
            <person name="Yan J."/>
        </authorList>
    </citation>
    <scope>NUCLEOTIDE SEQUENCE</scope>
    <source>
        <strain evidence="5">CSS-01s</strain>
    </source>
</reference>
<reference evidence="5" key="2">
    <citation type="journal article" date="2018" name="DNA Res.">
        <title>Comparative genome and transcriptome analyses reveal adaptations to opportunistic infections in woody plant degrading pathogens of Botryosphaeriaceae.</title>
        <authorList>
            <person name="Yan J.Y."/>
            <person name="Zhao W.S."/>
            <person name="Chen Z."/>
            <person name="Xing Q.K."/>
            <person name="Zhang W."/>
            <person name="Chethana K.W.T."/>
            <person name="Xue M.F."/>
            <person name="Xu J.P."/>
            <person name="Phillips A.J.L."/>
            <person name="Wang Y."/>
            <person name="Liu J.H."/>
            <person name="Liu M."/>
            <person name="Zhou Y."/>
            <person name="Jayawardena R.S."/>
            <person name="Manawasinghe I.S."/>
            <person name="Huang J.B."/>
            <person name="Qiao G.H."/>
            <person name="Fu C.Y."/>
            <person name="Guo F.F."/>
            <person name="Dissanayake A.J."/>
            <person name="Peng Y.L."/>
            <person name="Hyde K.D."/>
            <person name="Li X.H."/>
        </authorList>
    </citation>
    <scope>NUCLEOTIDE SEQUENCE</scope>
    <source>
        <strain evidence="5">CSS-01s</strain>
    </source>
</reference>
<evidence type="ECO:0000256" key="1">
    <source>
        <dbReference type="ARBA" id="ARBA00022793"/>
    </source>
</evidence>
<dbReference type="EMBL" id="MDYX01000041">
    <property type="protein sequence ID" value="KAF9630721.1"/>
    <property type="molecule type" value="Genomic_DNA"/>
</dbReference>
<dbReference type="Pfam" id="PF04909">
    <property type="entry name" value="Amidohydro_2"/>
    <property type="match status" value="1"/>
</dbReference>
<evidence type="ECO:0000256" key="2">
    <source>
        <dbReference type="ARBA" id="ARBA00023239"/>
    </source>
</evidence>
<keyword evidence="2 3" id="KW-0456">Lyase</keyword>
<evidence type="ECO:0000259" key="4">
    <source>
        <dbReference type="Pfam" id="PF04909"/>
    </source>
</evidence>
<comment type="caution">
    <text evidence="5">The sequence shown here is derived from an EMBL/GenBank/DDBJ whole genome shotgun (WGS) entry which is preliminary data.</text>
</comment>
<proteinExistence type="inferred from homology"/>
<dbReference type="GO" id="GO:0019748">
    <property type="term" value="P:secondary metabolic process"/>
    <property type="evidence" value="ECO:0007669"/>
    <property type="project" value="TreeGrafter"/>
</dbReference>
<dbReference type="InterPro" id="IPR006680">
    <property type="entry name" value="Amidohydro-rel"/>
</dbReference>
<protein>
    <submittedName>
        <fullName evidence="5">2-amino-3-carboxymuconate-6-semialdehyde decarboxylase protein</fullName>
    </submittedName>
</protein>
<dbReference type="PANTHER" id="PTHR21240">
    <property type="entry name" value="2-AMINO-3-CARBOXYLMUCONATE-6-SEMIALDEHYDE DECARBOXYLASE"/>
    <property type="match status" value="1"/>
</dbReference>
<evidence type="ECO:0000313" key="6">
    <source>
        <dbReference type="Proteomes" id="UP000627934"/>
    </source>
</evidence>
<dbReference type="InterPro" id="IPR032466">
    <property type="entry name" value="Metal_Hydrolase"/>
</dbReference>
<comment type="similarity">
    <text evidence="3">Belongs to the metallo-dependent hydrolases superfamily.</text>
</comment>
<evidence type="ECO:0000256" key="3">
    <source>
        <dbReference type="RuleBase" id="RU366045"/>
    </source>
</evidence>
<dbReference type="GO" id="GO:0016831">
    <property type="term" value="F:carboxy-lyase activity"/>
    <property type="evidence" value="ECO:0007669"/>
    <property type="project" value="UniProtKB-KW"/>
</dbReference>
<dbReference type="SUPFAM" id="SSF51556">
    <property type="entry name" value="Metallo-dependent hydrolases"/>
    <property type="match status" value="1"/>
</dbReference>
<evidence type="ECO:0000313" key="5">
    <source>
        <dbReference type="EMBL" id="KAF9630721.1"/>
    </source>
</evidence>
<dbReference type="InterPro" id="IPR032465">
    <property type="entry name" value="ACMSD"/>
</dbReference>
<dbReference type="GO" id="GO:0005829">
    <property type="term" value="C:cytosol"/>
    <property type="evidence" value="ECO:0007669"/>
    <property type="project" value="TreeGrafter"/>
</dbReference>
<dbReference type="GO" id="GO:0016787">
    <property type="term" value="F:hydrolase activity"/>
    <property type="evidence" value="ECO:0007669"/>
    <property type="project" value="InterPro"/>
</dbReference>
<accession>A0A8H7IS48</accession>
<name>A0A8H7IS48_9PEZI</name>
<feature type="domain" description="Amidohydrolase-related" evidence="4">
    <location>
        <begin position="118"/>
        <end position="331"/>
    </location>
</feature>
<organism evidence="5 6">
    <name type="scientific">Lasiodiplodia theobromae</name>
    <dbReference type="NCBI Taxonomy" id="45133"/>
    <lineage>
        <taxon>Eukaryota</taxon>
        <taxon>Fungi</taxon>
        <taxon>Dikarya</taxon>
        <taxon>Ascomycota</taxon>
        <taxon>Pezizomycotina</taxon>
        <taxon>Dothideomycetes</taxon>
        <taxon>Dothideomycetes incertae sedis</taxon>
        <taxon>Botryosphaeriales</taxon>
        <taxon>Botryosphaeriaceae</taxon>
        <taxon>Lasiodiplodia</taxon>
    </lineage>
</organism>
<keyword evidence="1 3" id="KW-0210">Decarboxylase</keyword>
<sequence length="339" mass="36917">MATCKLMRTSARRSWILLSESSLGRRSFSYSSKTASSSPRPQSHKPSIPAITLEEHFLTASSAAKLGSSGNRPSPLDALSRVTGRDLRTGLTDVGPHRLQSMDAANISHQVLSHGSLPAHPDRFVGFAALPMGGPRGGAEGAAARGHGAGAVELDVPIYIHPAFPLEVVAEAKYQGNYDAFSASCIGSWAYGWHSDIAVHILRLYASGLFDAHPEVKLVIGHMGETLPMMIGRIGQWQRGFSGAKRSFEDVWKKNIYVTTSGFFDVPPLKLLLDTLPADHIMYSVDYPFGSNEQGAEFLERIEKENVFEKYGGEEAYRGFLRGNAEKLLKLREKGITSA</sequence>
<dbReference type="Gene3D" id="3.20.20.140">
    <property type="entry name" value="Metal-dependent hydrolases"/>
    <property type="match status" value="2"/>
</dbReference>
<dbReference type="Proteomes" id="UP000627934">
    <property type="component" value="Unassembled WGS sequence"/>
</dbReference>
<gene>
    <name evidence="5" type="ORF">BFW01_g1283</name>
</gene>
<dbReference type="PANTHER" id="PTHR21240:SF30">
    <property type="entry name" value="AMIDOHYDROLASE-RELATED DOMAIN-CONTAINING PROTEIN-RELATED"/>
    <property type="match status" value="1"/>
</dbReference>
<dbReference type="AlphaFoldDB" id="A0A8H7IS48"/>